<organism evidence="9 10">
    <name type="scientific">Ceratopteris richardii</name>
    <name type="common">Triangle waterfern</name>
    <dbReference type="NCBI Taxonomy" id="49495"/>
    <lineage>
        <taxon>Eukaryota</taxon>
        <taxon>Viridiplantae</taxon>
        <taxon>Streptophyta</taxon>
        <taxon>Embryophyta</taxon>
        <taxon>Tracheophyta</taxon>
        <taxon>Polypodiopsida</taxon>
        <taxon>Polypodiidae</taxon>
        <taxon>Polypodiales</taxon>
        <taxon>Pteridineae</taxon>
        <taxon>Pteridaceae</taxon>
        <taxon>Parkerioideae</taxon>
        <taxon>Ceratopteris</taxon>
    </lineage>
</organism>
<protein>
    <recommendedName>
        <fullName evidence="8">Protein kinase domain-containing protein</fullName>
    </recommendedName>
</protein>
<name>A0A8T2Q7R2_CERRI</name>
<dbReference type="GO" id="GO:0007165">
    <property type="term" value="P:signal transduction"/>
    <property type="evidence" value="ECO:0007669"/>
    <property type="project" value="TreeGrafter"/>
</dbReference>
<dbReference type="Gene3D" id="1.10.510.10">
    <property type="entry name" value="Transferase(Phosphotransferase) domain 1"/>
    <property type="match status" value="1"/>
</dbReference>
<keyword evidence="6" id="KW-0723">Serine/threonine-protein kinase</keyword>
<keyword evidence="10" id="KW-1185">Reference proteome</keyword>
<keyword evidence="2 5" id="KW-0547">Nucleotide-binding</keyword>
<evidence type="ECO:0000259" key="8">
    <source>
        <dbReference type="PROSITE" id="PS50011"/>
    </source>
</evidence>
<feature type="region of interest" description="Disordered" evidence="7">
    <location>
        <begin position="283"/>
        <end position="313"/>
    </location>
</feature>
<dbReference type="InterPro" id="IPR052751">
    <property type="entry name" value="Plant_MAPKKK"/>
</dbReference>
<feature type="domain" description="Protein kinase" evidence="8">
    <location>
        <begin position="8"/>
        <end position="273"/>
    </location>
</feature>
<dbReference type="Pfam" id="PF00069">
    <property type="entry name" value="Pkinase"/>
    <property type="match status" value="1"/>
</dbReference>
<gene>
    <name evidence="9" type="ORF">KP509_37G035700</name>
</gene>
<dbReference type="CDD" id="cd06606">
    <property type="entry name" value="STKc_MAPKKK"/>
    <property type="match status" value="1"/>
</dbReference>
<comment type="caution">
    <text evidence="9">The sequence shown here is derived from an EMBL/GenBank/DDBJ whole genome shotgun (WGS) entry which is preliminary data.</text>
</comment>
<dbReference type="PROSITE" id="PS50011">
    <property type="entry name" value="PROTEIN_KINASE_DOM"/>
    <property type="match status" value="1"/>
</dbReference>
<evidence type="ECO:0000256" key="1">
    <source>
        <dbReference type="ARBA" id="ARBA00022679"/>
    </source>
</evidence>
<dbReference type="PANTHER" id="PTHR48011:SF5">
    <property type="entry name" value="PROTEIN KINASE DOMAIN-CONTAINING PROTEIN"/>
    <property type="match status" value="1"/>
</dbReference>
<evidence type="ECO:0000256" key="5">
    <source>
        <dbReference type="PROSITE-ProRule" id="PRU10141"/>
    </source>
</evidence>
<dbReference type="EMBL" id="CM035442">
    <property type="protein sequence ID" value="KAH7279769.1"/>
    <property type="molecule type" value="Genomic_DNA"/>
</dbReference>
<keyword evidence="3" id="KW-0418">Kinase</keyword>
<dbReference type="PANTHER" id="PTHR48011">
    <property type="entry name" value="CCR4-NOT TRANSCRIPTIONAL COMPLEX SUBUNIT CAF120-RELATED"/>
    <property type="match status" value="1"/>
</dbReference>
<dbReference type="PROSITE" id="PS00107">
    <property type="entry name" value="PROTEIN_KINASE_ATP"/>
    <property type="match status" value="1"/>
</dbReference>
<evidence type="ECO:0000256" key="7">
    <source>
        <dbReference type="SAM" id="MobiDB-lite"/>
    </source>
</evidence>
<evidence type="ECO:0000256" key="3">
    <source>
        <dbReference type="ARBA" id="ARBA00022777"/>
    </source>
</evidence>
<dbReference type="GO" id="GO:0004674">
    <property type="term" value="F:protein serine/threonine kinase activity"/>
    <property type="evidence" value="ECO:0007669"/>
    <property type="project" value="UniProtKB-KW"/>
</dbReference>
<evidence type="ECO:0000313" key="10">
    <source>
        <dbReference type="Proteomes" id="UP000825935"/>
    </source>
</evidence>
<dbReference type="SUPFAM" id="SSF56112">
    <property type="entry name" value="Protein kinase-like (PK-like)"/>
    <property type="match status" value="1"/>
</dbReference>
<dbReference type="SMART" id="SM00220">
    <property type="entry name" value="S_TKc"/>
    <property type="match status" value="1"/>
</dbReference>
<evidence type="ECO:0000256" key="6">
    <source>
        <dbReference type="RuleBase" id="RU000304"/>
    </source>
</evidence>
<proteinExistence type="inferred from homology"/>
<dbReference type="InterPro" id="IPR008271">
    <property type="entry name" value="Ser/Thr_kinase_AS"/>
</dbReference>
<dbReference type="Proteomes" id="UP000825935">
    <property type="component" value="Chromosome 37"/>
</dbReference>
<accession>A0A8T2Q7R2</accession>
<sequence>MASSIKRWQQHALLGAGSFGRVSLAINLDNGSYFAVKSIQCGASASEEAALEVELSILQSLHSPRILKCMGAGFSSGAGGTQRHLFLEYMEGGSVAQVIKQSGGFLDEARARSFTRAIVEGLAYLHEQGLVHCDIKGENILVGSLGVKIADFGAAKKQSADSSGNGFKGTPLWMAPEVVRGDAQTCESDIWSLGCTVVEMLQGRPPWDSRASCCVTSSMSHVAEALFKIGYSSEQPPVPQTASAECQNFLRRTLERDPKLRWTATELLEHPWLQAVRGGDGYEGQLSPRSTMDFPASDCEADESYGSPDSSCPPSPYPHRSIFMLSSELSDEASCSVMPDHDYETPKAFGIDNDEAMEGTAQDLLISDDHLHWITVRSGNEYVQHKPFMRQPVALRRKAEDVNFDSLAFLRSVRTRGRDH</sequence>
<comment type="similarity">
    <text evidence="6">Belongs to the protein kinase superfamily.</text>
</comment>
<keyword evidence="4 5" id="KW-0067">ATP-binding</keyword>
<dbReference type="AlphaFoldDB" id="A0A8T2Q7R2"/>
<keyword evidence="1" id="KW-0808">Transferase</keyword>
<dbReference type="GO" id="GO:0005524">
    <property type="term" value="F:ATP binding"/>
    <property type="evidence" value="ECO:0007669"/>
    <property type="project" value="UniProtKB-UniRule"/>
</dbReference>
<dbReference type="InterPro" id="IPR011009">
    <property type="entry name" value="Kinase-like_dom_sf"/>
</dbReference>
<evidence type="ECO:0000256" key="4">
    <source>
        <dbReference type="ARBA" id="ARBA00022840"/>
    </source>
</evidence>
<evidence type="ECO:0000313" key="9">
    <source>
        <dbReference type="EMBL" id="KAH7279769.1"/>
    </source>
</evidence>
<evidence type="ECO:0000256" key="2">
    <source>
        <dbReference type="ARBA" id="ARBA00022741"/>
    </source>
</evidence>
<dbReference type="OrthoDB" id="5979581at2759"/>
<dbReference type="InterPro" id="IPR000719">
    <property type="entry name" value="Prot_kinase_dom"/>
</dbReference>
<feature type="binding site" evidence="5">
    <location>
        <position position="37"/>
    </location>
    <ligand>
        <name>ATP</name>
        <dbReference type="ChEBI" id="CHEBI:30616"/>
    </ligand>
</feature>
<reference evidence="9" key="1">
    <citation type="submission" date="2021-08" db="EMBL/GenBank/DDBJ databases">
        <title>WGS assembly of Ceratopteris richardii.</title>
        <authorList>
            <person name="Marchant D.B."/>
            <person name="Chen G."/>
            <person name="Jenkins J."/>
            <person name="Shu S."/>
            <person name="Leebens-Mack J."/>
            <person name="Grimwood J."/>
            <person name="Schmutz J."/>
            <person name="Soltis P."/>
            <person name="Soltis D."/>
            <person name="Chen Z.-H."/>
        </authorList>
    </citation>
    <scope>NUCLEOTIDE SEQUENCE</scope>
    <source>
        <strain evidence="9">Whitten #5841</strain>
        <tissue evidence="9">Leaf</tissue>
    </source>
</reference>
<dbReference type="InterPro" id="IPR017441">
    <property type="entry name" value="Protein_kinase_ATP_BS"/>
</dbReference>
<dbReference type="PROSITE" id="PS00108">
    <property type="entry name" value="PROTEIN_KINASE_ST"/>
    <property type="match status" value="1"/>
</dbReference>